<sequence length="162" mass="17883">MPKHFMIKIGIAGTFTSDDLKLISKRTGMGKYFSDEGNSGSLVFSLRQNYVDVLGMVYANNPEVYEEESEDEKDNDNPHAIDGSHKQGAANMSTSKDEEDYAASGIGHTKSISFCYRIHTALQLFEEDQGENFSVKFRVDLSSSSSSTSDSSESDHANEETN</sequence>
<feature type="compositionally biased region" description="Basic and acidic residues" evidence="1">
    <location>
        <begin position="153"/>
        <end position="162"/>
    </location>
</feature>
<organism evidence="2">
    <name type="scientific">Magallana gigas</name>
    <name type="common">Pacific oyster</name>
    <name type="synonym">Crassostrea gigas</name>
    <dbReference type="NCBI Taxonomy" id="29159"/>
    <lineage>
        <taxon>Eukaryota</taxon>
        <taxon>Metazoa</taxon>
        <taxon>Spiralia</taxon>
        <taxon>Lophotrochozoa</taxon>
        <taxon>Mollusca</taxon>
        <taxon>Bivalvia</taxon>
        <taxon>Autobranchia</taxon>
        <taxon>Pteriomorphia</taxon>
        <taxon>Ostreida</taxon>
        <taxon>Ostreoidea</taxon>
        <taxon>Ostreidae</taxon>
        <taxon>Magallana</taxon>
    </lineage>
</organism>
<feature type="compositionally biased region" description="Basic and acidic residues" evidence="1">
    <location>
        <begin position="75"/>
        <end position="85"/>
    </location>
</feature>
<protein>
    <submittedName>
        <fullName evidence="2">Uncharacterized protein</fullName>
    </submittedName>
</protein>
<feature type="compositionally biased region" description="Low complexity" evidence="1">
    <location>
        <begin position="142"/>
        <end position="151"/>
    </location>
</feature>
<evidence type="ECO:0000313" key="2">
    <source>
        <dbReference type="EMBL" id="EKC22500.1"/>
    </source>
</evidence>
<proteinExistence type="predicted"/>
<evidence type="ECO:0000256" key="1">
    <source>
        <dbReference type="SAM" id="MobiDB-lite"/>
    </source>
</evidence>
<feature type="region of interest" description="Disordered" evidence="1">
    <location>
        <begin position="62"/>
        <end position="102"/>
    </location>
</feature>
<feature type="compositionally biased region" description="Acidic residues" evidence="1">
    <location>
        <begin position="64"/>
        <end position="74"/>
    </location>
</feature>
<feature type="region of interest" description="Disordered" evidence="1">
    <location>
        <begin position="140"/>
        <end position="162"/>
    </location>
</feature>
<dbReference type="InParanoid" id="K1Q116"/>
<dbReference type="HOGENOM" id="CLU_1637067_0_0_1"/>
<dbReference type="AlphaFoldDB" id="K1Q116"/>
<reference evidence="2" key="1">
    <citation type="journal article" date="2012" name="Nature">
        <title>The oyster genome reveals stress adaptation and complexity of shell formation.</title>
        <authorList>
            <person name="Zhang G."/>
            <person name="Fang X."/>
            <person name="Guo X."/>
            <person name="Li L."/>
            <person name="Luo R."/>
            <person name="Xu F."/>
            <person name="Yang P."/>
            <person name="Zhang L."/>
            <person name="Wang X."/>
            <person name="Qi H."/>
            <person name="Xiong Z."/>
            <person name="Que H."/>
            <person name="Xie Y."/>
            <person name="Holland P.W."/>
            <person name="Paps J."/>
            <person name="Zhu Y."/>
            <person name="Wu F."/>
            <person name="Chen Y."/>
            <person name="Wang J."/>
            <person name="Peng C."/>
            <person name="Meng J."/>
            <person name="Yang L."/>
            <person name="Liu J."/>
            <person name="Wen B."/>
            <person name="Zhang N."/>
            <person name="Huang Z."/>
            <person name="Zhu Q."/>
            <person name="Feng Y."/>
            <person name="Mount A."/>
            <person name="Hedgecock D."/>
            <person name="Xu Z."/>
            <person name="Liu Y."/>
            <person name="Domazet-Loso T."/>
            <person name="Du Y."/>
            <person name="Sun X."/>
            <person name="Zhang S."/>
            <person name="Liu B."/>
            <person name="Cheng P."/>
            <person name="Jiang X."/>
            <person name="Li J."/>
            <person name="Fan D."/>
            <person name="Wang W."/>
            <person name="Fu W."/>
            <person name="Wang T."/>
            <person name="Wang B."/>
            <person name="Zhang J."/>
            <person name="Peng Z."/>
            <person name="Li Y."/>
            <person name="Li N."/>
            <person name="Wang J."/>
            <person name="Chen M."/>
            <person name="He Y."/>
            <person name="Tan F."/>
            <person name="Song X."/>
            <person name="Zheng Q."/>
            <person name="Huang R."/>
            <person name="Yang H."/>
            <person name="Du X."/>
            <person name="Chen L."/>
            <person name="Yang M."/>
            <person name="Gaffney P.M."/>
            <person name="Wang S."/>
            <person name="Luo L."/>
            <person name="She Z."/>
            <person name="Ming Y."/>
            <person name="Huang W."/>
            <person name="Zhang S."/>
            <person name="Huang B."/>
            <person name="Zhang Y."/>
            <person name="Qu T."/>
            <person name="Ni P."/>
            <person name="Miao G."/>
            <person name="Wang J."/>
            <person name="Wang Q."/>
            <person name="Steinberg C.E."/>
            <person name="Wang H."/>
            <person name="Li N."/>
            <person name="Qian L."/>
            <person name="Zhang G."/>
            <person name="Li Y."/>
            <person name="Yang H."/>
            <person name="Liu X."/>
            <person name="Wang J."/>
            <person name="Yin Y."/>
            <person name="Wang J."/>
        </authorList>
    </citation>
    <scope>NUCLEOTIDE SEQUENCE [LARGE SCALE GENOMIC DNA]</scope>
    <source>
        <strain evidence="2">05x7-T-G4-1.051#20</strain>
    </source>
</reference>
<dbReference type="EMBL" id="JH818804">
    <property type="protein sequence ID" value="EKC22500.1"/>
    <property type="molecule type" value="Genomic_DNA"/>
</dbReference>
<gene>
    <name evidence="2" type="ORF">CGI_10002170</name>
</gene>
<accession>K1Q116</accession>
<name>K1Q116_MAGGI</name>